<gene>
    <name evidence="3" type="ORF">HII31_07439</name>
</gene>
<dbReference type="GO" id="GO:0008194">
    <property type="term" value="F:UDP-glycosyltransferase activity"/>
    <property type="evidence" value="ECO:0007669"/>
    <property type="project" value="InterPro"/>
</dbReference>
<dbReference type="OrthoDB" id="5835829at2759"/>
<dbReference type="AlphaFoldDB" id="A0A8H6RF85"/>
<dbReference type="PANTHER" id="PTHR48050:SF13">
    <property type="entry name" value="STEROL 3-BETA-GLUCOSYLTRANSFERASE UGT80A2"/>
    <property type="match status" value="1"/>
</dbReference>
<keyword evidence="1 3" id="KW-0808">Transferase</keyword>
<dbReference type="PANTHER" id="PTHR48050">
    <property type="entry name" value="STEROL 3-BETA-GLUCOSYLTRANSFERASE"/>
    <property type="match status" value="1"/>
</dbReference>
<reference evidence="3" key="1">
    <citation type="submission" date="2020-04" db="EMBL/GenBank/DDBJ databases">
        <title>Draft genome resource of the tomato pathogen Pseudocercospora fuligena.</title>
        <authorList>
            <person name="Zaccaron A."/>
        </authorList>
    </citation>
    <scope>NUCLEOTIDE SEQUENCE</scope>
    <source>
        <strain evidence="3">PF001</strain>
    </source>
</reference>
<dbReference type="SUPFAM" id="SSF53756">
    <property type="entry name" value="UDP-Glycosyltransferase/glycogen phosphorylase"/>
    <property type="match status" value="1"/>
</dbReference>
<name>A0A8H6RF85_9PEZI</name>
<evidence type="ECO:0000313" key="4">
    <source>
        <dbReference type="Proteomes" id="UP000660729"/>
    </source>
</evidence>
<dbReference type="Proteomes" id="UP000660729">
    <property type="component" value="Unassembled WGS sequence"/>
</dbReference>
<dbReference type="InterPro" id="IPR002213">
    <property type="entry name" value="UDP_glucos_trans"/>
</dbReference>
<evidence type="ECO:0000256" key="1">
    <source>
        <dbReference type="ARBA" id="ARBA00022679"/>
    </source>
</evidence>
<accession>A0A8H6RF85</accession>
<dbReference type="InterPro" id="IPR050426">
    <property type="entry name" value="Glycosyltransferase_28"/>
</dbReference>
<feature type="domain" description="Erythromycin biosynthesis protein CIII-like C-terminal" evidence="2">
    <location>
        <begin position="341"/>
        <end position="457"/>
    </location>
</feature>
<evidence type="ECO:0000259" key="2">
    <source>
        <dbReference type="Pfam" id="PF06722"/>
    </source>
</evidence>
<dbReference type="InterPro" id="IPR010610">
    <property type="entry name" value="EryCIII-like_C"/>
</dbReference>
<evidence type="ECO:0000313" key="3">
    <source>
        <dbReference type="EMBL" id="KAF7191416.1"/>
    </source>
</evidence>
<keyword evidence="4" id="KW-1185">Reference proteome</keyword>
<dbReference type="GO" id="GO:0016758">
    <property type="term" value="F:hexosyltransferase activity"/>
    <property type="evidence" value="ECO:0007669"/>
    <property type="project" value="UniProtKB-ARBA"/>
</dbReference>
<sequence length="480" mass="52405">MGSLGSLEPLQDKVHIIIVALPFYGHVRPLRSLAKSLAGLGYGITFVAGTGERKKIEAISGAGFVPFKGRADFDPDRLGEHFPGRPTEGMTAVWDIEHIFLDILPDQFDTLQEVLQQAMTAGRKTIVIQDGGFTGSLPSLLDSPKAIRVPTIGIGHFPLMILSEDTAPFGTGLQSQGKEINRQLNAGAIQMFTSAHKRFVELMEPYDCKQSLPSEFPVDRWTEARIGHSLLTAASLDWVMLPDIYMQLCAPRLEPYRSDLPKNVRFCGTLTGSNDKKPHPSWWQEFVLDPNDKRPLIIVTSGSLQGLDVNHLIIPAITACRDLPVRLIVCAVHIPYPEDLELPLNTRWAKWIAFEGVFPYTSLIVSSGGYGGISQAFASGIPMILAGTSEDKAETGLRAEATGAAINLKTQAPSVHQLSDALDKMLHDTTYKQEAMELKKAYAECNAVGSIVKAVEELADQFYGKKDSARQSPTTAGASH</sequence>
<dbReference type="Pfam" id="PF06722">
    <property type="entry name" value="EryCIII-like_C"/>
    <property type="match status" value="1"/>
</dbReference>
<dbReference type="CDD" id="cd03784">
    <property type="entry name" value="GT1_Gtf-like"/>
    <property type="match status" value="1"/>
</dbReference>
<protein>
    <submittedName>
        <fullName evidence="3">UDP-glucosyltransferase A1</fullName>
    </submittedName>
</protein>
<comment type="caution">
    <text evidence="3">The sequence shown here is derived from an EMBL/GenBank/DDBJ whole genome shotgun (WGS) entry which is preliminary data.</text>
</comment>
<dbReference type="EMBL" id="JABCIY010000158">
    <property type="protein sequence ID" value="KAF7191416.1"/>
    <property type="molecule type" value="Genomic_DNA"/>
</dbReference>
<proteinExistence type="predicted"/>
<organism evidence="3 4">
    <name type="scientific">Pseudocercospora fuligena</name>
    <dbReference type="NCBI Taxonomy" id="685502"/>
    <lineage>
        <taxon>Eukaryota</taxon>
        <taxon>Fungi</taxon>
        <taxon>Dikarya</taxon>
        <taxon>Ascomycota</taxon>
        <taxon>Pezizomycotina</taxon>
        <taxon>Dothideomycetes</taxon>
        <taxon>Dothideomycetidae</taxon>
        <taxon>Mycosphaerellales</taxon>
        <taxon>Mycosphaerellaceae</taxon>
        <taxon>Pseudocercospora</taxon>
    </lineage>
</organism>
<dbReference type="Gene3D" id="3.40.50.2000">
    <property type="entry name" value="Glycogen Phosphorylase B"/>
    <property type="match status" value="2"/>
</dbReference>